<reference evidence="1" key="1">
    <citation type="submission" date="2020-04" db="EMBL/GenBank/DDBJ databases">
        <title>Genome Sequencing for Pseudoaltermonas arctica.</title>
        <authorList>
            <person name="Elkins N.S."/>
        </authorList>
    </citation>
    <scope>NUCLEOTIDE SEQUENCE [LARGE SCALE GENOMIC DNA]</scope>
    <source>
        <strain evidence="1">NEC-BIFX-2020_0012</strain>
    </source>
</reference>
<dbReference type="Gene3D" id="2.40.70.10">
    <property type="entry name" value="Acid Proteases"/>
    <property type="match status" value="1"/>
</dbReference>
<dbReference type="InterPro" id="IPR021109">
    <property type="entry name" value="Peptidase_aspartic_dom_sf"/>
</dbReference>
<dbReference type="Proteomes" id="UP000570493">
    <property type="component" value="Unassembled WGS sequence"/>
</dbReference>
<keyword evidence="2" id="KW-1185">Reference proteome</keyword>
<name>A0A7Y0H9L1_9GAMM</name>
<sequence>MDLVKGKVFLEFEMSETGHQIVEAKINGKLLRFILDTAAGSSVLNKACLAELGIQEVSSEESAAGLGTSEHEMGNIVVPEIELGGRLYEYPEFVSLNLDHVQVAGGEKGVHGLLGSPFFSKYKAVIDFGTNRVVLSYPLSDN</sequence>
<evidence type="ECO:0000313" key="2">
    <source>
        <dbReference type="Proteomes" id="UP000570493"/>
    </source>
</evidence>
<proteinExistence type="predicted"/>
<dbReference type="CDD" id="cd05483">
    <property type="entry name" value="retropepsin_like_bacteria"/>
    <property type="match status" value="1"/>
</dbReference>
<dbReference type="InterPro" id="IPR034122">
    <property type="entry name" value="Retropepsin-like_bacterial"/>
</dbReference>
<dbReference type="Pfam" id="PF13650">
    <property type="entry name" value="Asp_protease_2"/>
    <property type="match status" value="1"/>
</dbReference>
<evidence type="ECO:0000313" key="1">
    <source>
        <dbReference type="EMBL" id="NMM39711.1"/>
    </source>
</evidence>
<dbReference type="EMBL" id="JABBMT010000002">
    <property type="protein sequence ID" value="NMM39711.1"/>
    <property type="molecule type" value="Genomic_DNA"/>
</dbReference>
<organism evidence="1 2">
    <name type="scientific">Pseudoalteromonas arctica</name>
    <dbReference type="NCBI Taxonomy" id="394751"/>
    <lineage>
        <taxon>Bacteria</taxon>
        <taxon>Pseudomonadati</taxon>
        <taxon>Pseudomonadota</taxon>
        <taxon>Gammaproteobacteria</taxon>
        <taxon>Alteromonadales</taxon>
        <taxon>Pseudoalteromonadaceae</taxon>
        <taxon>Pseudoalteromonas</taxon>
    </lineage>
</organism>
<protein>
    <recommendedName>
        <fullName evidence="3">Aspartyl protease</fullName>
    </recommendedName>
</protein>
<dbReference type="SUPFAM" id="SSF50630">
    <property type="entry name" value="Acid proteases"/>
    <property type="match status" value="1"/>
</dbReference>
<gene>
    <name evidence="1" type="ORF">HHO47_02370</name>
</gene>
<dbReference type="AlphaFoldDB" id="A0A7Y0H9L1"/>
<accession>A0A7Y0H9L1</accession>
<comment type="caution">
    <text evidence="1">The sequence shown here is derived from an EMBL/GenBank/DDBJ whole genome shotgun (WGS) entry which is preliminary data.</text>
</comment>
<dbReference type="RefSeq" id="WP_169018525.1">
    <property type="nucleotide sequence ID" value="NZ_JABBMT010000002.1"/>
</dbReference>
<evidence type="ECO:0008006" key="3">
    <source>
        <dbReference type="Google" id="ProtNLM"/>
    </source>
</evidence>